<organism evidence="6 7">
    <name type="scientific">Syphacia muris</name>
    <dbReference type="NCBI Taxonomy" id="451379"/>
    <lineage>
        <taxon>Eukaryota</taxon>
        <taxon>Metazoa</taxon>
        <taxon>Ecdysozoa</taxon>
        <taxon>Nematoda</taxon>
        <taxon>Chromadorea</taxon>
        <taxon>Rhabditida</taxon>
        <taxon>Spirurina</taxon>
        <taxon>Oxyuridomorpha</taxon>
        <taxon>Oxyuroidea</taxon>
        <taxon>Oxyuridae</taxon>
        <taxon>Syphacia</taxon>
    </lineage>
</organism>
<evidence type="ECO:0000313" key="7">
    <source>
        <dbReference type="WBParaSite" id="SMUV_0000617201-mRNA-1"/>
    </source>
</evidence>
<dbReference type="AlphaFoldDB" id="A0A0N5ANI4"/>
<feature type="domain" description="Large ribosomal subunit protein bL12 oligomerization" evidence="5">
    <location>
        <begin position="60"/>
        <end position="106"/>
    </location>
</feature>
<keyword evidence="3" id="KW-0687">Ribonucleoprotein</keyword>
<dbReference type="PANTHER" id="PTHR45987">
    <property type="entry name" value="39S RIBOSOMAL PROTEIN L12"/>
    <property type="match status" value="1"/>
</dbReference>
<evidence type="ECO:0000259" key="4">
    <source>
        <dbReference type="Pfam" id="PF00542"/>
    </source>
</evidence>
<dbReference type="Pfam" id="PF00542">
    <property type="entry name" value="Ribosomal_L12"/>
    <property type="match status" value="1"/>
</dbReference>
<dbReference type="STRING" id="451379.A0A0N5ANI4"/>
<evidence type="ECO:0000313" key="6">
    <source>
        <dbReference type="Proteomes" id="UP000046393"/>
    </source>
</evidence>
<dbReference type="InterPro" id="IPR013823">
    <property type="entry name" value="Ribosomal_bL12_C"/>
</dbReference>
<dbReference type="InterPro" id="IPR008932">
    <property type="entry name" value="Ribosomal_bL12_oligo"/>
</dbReference>
<dbReference type="SUPFAM" id="SSF54736">
    <property type="entry name" value="ClpS-like"/>
    <property type="match status" value="1"/>
</dbReference>
<dbReference type="InterPro" id="IPR014719">
    <property type="entry name" value="Ribosomal_bL12_C/ClpS-like"/>
</dbReference>
<keyword evidence="6" id="KW-1185">Reference proteome</keyword>
<dbReference type="HAMAP" id="MF_00368">
    <property type="entry name" value="Ribosomal_bL12"/>
    <property type="match status" value="1"/>
</dbReference>
<dbReference type="Gene3D" id="1.20.5.710">
    <property type="entry name" value="Single helix bin"/>
    <property type="match status" value="1"/>
</dbReference>
<name>A0A0N5ANI4_9BILA</name>
<evidence type="ECO:0000256" key="3">
    <source>
        <dbReference type="ARBA" id="ARBA00023274"/>
    </source>
</evidence>
<proteinExistence type="inferred from homology"/>
<dbReference type="InterPro" id="IPR000206">
    <property type="entry name" value="Ribosomal_bL12"/>
</dbReference>
<accession>A0A0N5ANI4</accession>
<dbReference type="Pfam" id="PF16320">
    <property type="entry name" value="Ribosomal_L12_N"/>
    <property type="match status" value="1"/>
</dbReference>
<dbReference type="GO" id="GO:0005762">
    <property type="term" value="C:mitochondrial large ribosomal subunit"/>
    <property type="evidence" value="ECO:0007669"/>
    <property type="project" value="TreeGrafter"/>
</dbReference>
<reference evidence="7" key="1">
    <citation type="submission" date="2017-02" db="UniProtKB">
        <authorList>
            <consortium name="WormBaseParasite"/>
        </authorList>
    </citation>
    <scope>IDENTIFICATION</scope>
</reference>
<evidence type="ECO:0000259" key="5">
    <source>
        <dbReference type="Pfam" id="PF16320"/>
    </source>
</evidence>
<dbReference type="WBParaSite" id="SMUV_0000617201-mRNA-1">
    <property type="protein sequence ID" value="SMUV_0000617201-mRNA-1"/>
    <property type="gene ID" value="SMUV_0000617201"/>
</dbReference>
<keyword evidence="2" id="KW-0689">Ribosomal protein</keyword>
<evidence type="ECO:0000256" key="2">
    <source>
        <dbReference type="ARBA" id="ARBA00022980"/>
    </source>
</evidence>
<dbReference type="InterPro" id="IPR036235">
    <property type="entry name" value="Ribosomal_bL12_oligo_N_sf"/>
</dbReference>
<feature type="domain" description="Large ribosomal subunit protein bL12 C-terminal" evidence="4">
    <location>
        <begin position="151"/>
        <end position="218"/>
    </location>
</feature>
<dbReference type="CDD" id="cd00387">
    <property type="entry name" value="Ribosomal_L7_L12"/>
    <property type="match status" value="1"/>
</dbReference>
<dbReference type="GO" id="GO:0003729">
    <property type="term" value="F:mRNA binding"/>
    <property type="evidence" value="ECO:0007669"/>
    <property type="project" value="TreeGrafter"/>
</dbReference>
<dbReference type="Gene3D" id="3.30.1390.10">
    <property type="match status" value="1"/>
</dbReference>
<dbReference type="GO" id="GO:0003735">
    <property type="term" value="F:structural constituent of ribosome"/>
    <property type="evidence" value="ECO:0007669"/>
    <property type="project" value="InterPro"/>
</dbReference>
<dbReference type="Proteomes" id="UP000046393">
    <property type="component" value="Unplaced"/>
</dbReference>
<dbReference type="SUPFAM" id="SSF48300">
    <property type="entry name" value="Ribosomal protein L7/12, oligomerisation (N-terminal) domain"/>
    <property type="match status" value="1"/>
</dbReference>
<evidence type="ECO:0000256" key="1">
    <source>
        <dbReference type="ARBA" id="ARBA00007197"/>
    </source>
</evidence>
<dbReference type="PANTHER" id="PTHR45987:SF4">
    <property type="entry name" value="LARGE RIBOSOMAL SUBUNIT PROTEIN BL12M"/>
    <property type="match status" value="1"/>
</dbReference>
<sequence length="219" mass="23707">MACSIVRTSFSLPLRVCLNRYISCRCYQPSRMLAEKATSSVLEPGAPSPLPSDSKVLSKKIERLVDEITSLTLLEVADLNYALKKKLNIPDIPIAAATGFAINAGQSAAGFLYCQLFKLTVESLMNFSAASTANTEAADEETAKPALKSSFSLKLTKFDESKKIALIKEIRNAISGLNLVQAKKFVDSVPAVVKEDLSKQEADELKEKLEKAGASCEIV</sequence>
<dbReference type="FunFam" id="3.30.1390.10:FF:000001">
    <property type="entry name" value="50S ribosomal protein L7/L12"/>
    <property type="match status" value="1"/>
</dbReference>
<comment type="similarity">
    <text evidence="1">Belongs to the bacterial ribosomal protein bL12 family.</text>
</comment>
<protein>
    <submittedName>
        <fullName evidence="7">Ribosomal protein L7/L12</fullName>
    </submittedName>
</protein>
<dbReference type="GO" id="GO:0006412">
    <property type="term" value="P:translation"/>
    <property type="evidence" value="ECO:0007669"/>
    <property type="project" value="InterPro"/>
</dbReference>